<dbReference type="SUPFAM" id="SSF54909">
    <property type="entry name" value="Dimeric alpha+beta barrel"/>
    <property type="match status" value="1"/>
</dbReference>
<dbReference type="RefSeq" id="WP_098243165.1">
    <property type="nucleotide sequence ID" value="NZ_CP022685.1"/>
</dbReference>
<evidence type="ECO:0000313" key="2">
    <source>
        <dbReference type="EMBL" id="ATL28522.1"/>
    </source>
</evidence>
<protein>
    <submittedName>
        <fullName evidence="2">Monooxygenase</fullName>
    </submittedName>
</protein>
<accession>A0A291QA68</accession>
<dbReference type="Proteomes" id="UP000221011">
    <property type="component" value="Chromosome"/>
</dbReference>
<proteinExistence type="predicted"/>
<keyword evidence="2" id="KW-0503">Monooxygenase</keyword>
<dbReference type="GO" id="GO:0004497">
    <property type="term" value="F:monooxygenase activity"/>
    <property type="evidence" value="ECO:0007669"/>
    <property type="project" value="UniProtKB-KW"/>
</dbReference>
<reference evidence="2 3" key="1">
    <citation type="submission" date="2017-08" db="EMBL/GenBank/DDBJ databases">
        <title>Complete Genome Sequence of Streptomyces formicae KY5, the formicamycin producer.</title>
        <authorList>
            <person name="Holmes N.A."/>
            <person name="Devine R."/>
            <person name="Qin Z."/>
            <person name="Seipke R.F."/>
            <person name="Wilkinson B."/>
            <person name="Hutchings M.I."/>
        </authorList>
    </citation>
    <scope>NUCLEOTIDE SEQUENCE [LARGE SCALE GENOMIC DNA]</scope>
    <source>
        <strain evidence="2 3">KY5</strain>
    </source>
</reference>
<evidence type="ECO:0000259" key="1">
    <source>
        <dbReference type="Pfam" id="PF03992"/>
    </source>
</evidence>
<organism evidence="2 3">
    <name type="scientific">Streptomyces formicae</name>
    <dbReference type="NCBI Taxonomy" id="1616117"/>
    <lineage>
        <taxon>Bacteria</taxon>
        <taxon>Bacillati</taxon>
        <taxon>Actinomycetota</taxon>
        <taxon>Actinomycetes</taxon>
        <taxon>Kitasatosporales</taxon>
        <taxon>Streptomycetaceae</taxon>
        <taxon>Streptomyces</taxon>
    </lineage>
</organism>
<dbReference type="Pfam" id="PF03992">
    <property type="entry name" value="ABM"/>
    <property type="match status" value="1"/>
</dbReference>
<dbReference type="InterPro" id="IPR007138">
    <property type="entry name" value="ABM_dom"/>
</dbReference>
<dbReference type="EMBL" id="CP022685">
    <property type="protein sequence ID" value="ATL28522.1"/>
    <property type="molecule type" value="Genomic_DNA"/>
</dbReference>
<name>A0A291QA68_9ACTN</name>
<dbReference type="KEGG" id="sfk:KY5_3504"/>
<dbReference type="AlphaFoldDB" id="A0A291QA68"/>
<evidence type="ECO:0000313" key="3">
    <source>
        <dbReference type="Proteomes" id="UP000221011"/>
    </source>
</evidence>
<feature type="domain" description="ABM" evidence="1">
    <location>
        <begin position="16"/>
        <end position="81"/>
    </location>
</feature>
<dbReference type="InterPro" id="IPR011008">
    <property type="entry name" value="Dimeric_a/b-barrel"/>
</dbReference>
<sequence length="118" mass="13051">MTTDSQHHDTSGGSPVTFINVFEIDGVDLDEFVSGWEKRVDLMRAKPGFVDSRLHRARSTDTRFQLVNISHWTSEALYEAAIADTQFSTRTRAALDEAGRAVTPNPGLYDVVAEVIAP</sequence>
<keyword evidence="3" id="KW-1185">Reference proteome</keyword>
<keyword evidence="2" id="KW-0560">Oxidoreductase</keyword>
<gene>
    <name evidence="2" type="ORF">KY5_3504</name>
</gene>
<dbReference type="Gene3D" id="3.30.70.100">
    <property type="match status" value="1"/>
</dbReference>